<evidence type="ECO:0000256" key="3">
    <source>
        <dbReference type="ARBA" id="ARBA00007106"/>
    </source>
</evidence>
<dbReference type="Gene3D" id="3.30.1330.80">
    <property type="entry name" value="Hypothetical protein, similar to alpha- acetolactate decarboxylase, domain 2"/>
    <property type="match status" value="1"/>
</dbReference>
<evidence type="ECO:0000313" key="10">
    <source>
        <dbReference type="Proteomes" id="UP000239068"/>
    </source>
</evidence>
<evidence type="ECO:0000256" key="2">
    <source>
        <dbReference type="ARBA" id="ARBA00005170"/>
    </source>
</evidence>
<evidence type="ECO:0000313" key="9">
    <source>
        <dbReference type="EMBL" id="PQJ76596.1"/>
    </source>
</evidence>
<dbReference type="EC" id="4.1.1.5" evidence="4"/>
<evidence type="ECO:0000256" key="5">
    <source>
        <dbReference type="ARBA" id="ARBA00020164"/>
    </source>
</evidence>
<dbReference type="PANTHER" id="PTHR35524:SF1">
    <property type="entry name" value="ALPHA-ACETOLACTATE DECARBOXYLASE"/>
    <property type="match status" value="1"/>
</dbReference>
<dbReference type="SUPFAM" id="SSF117856">
    <property type="entry name" value="AF0104/ALDC/Ptd012-like"/>
    <property type="match status" value="1"/>
</dbReference>
<keyword evidence="10" id="KW-1185">Reference proteome</keyword>
<keyword evidence="7" id="KW-0005">Acetoin biosynthesis</keyword>
<dbReference type="AlphaFoldDB" id="A0A2S7WGQ4"/>
<protein>
    <recommendedName>
        <fullName evidence="5">Alpha-acetolactate decarboxylase</fullName>
        <ecNumber evidence="4">4.1.1.5</ecNumber>
    </recommendedName>
</protein>
<proteinExistence type="inferred from homology"/>
<dbReference type="PANTHER" id="PTHR35524">
    <property type="entry name" value="ALPHA-ACETOLACTATE DECARBOXYLASE"/>
    <property type="match status" value="1"/>
</dbReference>
<sequence>MYEALGNGQVIVVNDTTKIAYANAAFYTEDKTFDINKVENYNHLRAQINEQIGSRNYFYAFQIHGTFNKLKLGGVPKQEKPYTEGLDVLIPNRPVFDRENITGTLVGFYCPDFIGKINVAGYHFHFVSADKKSAGHVMEFTDASNLSGGFKRIAKYQFDLPETPAYDSVNLEKSFQYNKK</sequence>
<dbReference type="CDD" id="cd17299">
    <property type="entry name" value="acetolactate_decarboxylase"/>
    <property type="match status" value="1"/>
</dbReference>
<evidence type="ECO:0000256" key="7">
    <source>
        <dbReference type="ARBA" id="ARBA00023061"/>
    </source>
</evidence>
<comment type="similarity">
    <text evidence="3">Belongs to the alpha-acetolactate decarboxylase family.</text>
</comment>
<dbReference type="GO" id="GO:0045151">
    <property type="term" value="P:acetoin biosynthetic process"/>
    <property type="evidence" value="ECO:0007669"/>
    <property type="project" value="UniProtKB-KW"/>
</dbReference>
<keyword evidence="6" id="KW-0210">Decarboxylase</keyword>
<comment type="pathway">
    <text evidence="2">Polyol metabolism; (R,R)-butane-2,3-diol biosynthesis; (R,R)-butane-2,3-diol from pyruvate: step 2/3.</text>
</comment>
<gene>
    <name evidence="9" type="ORF">BTO16_11930</name>
</gene>
<organism evidence="9 10">
    <name type="scientific">Polaribacter glomeratus</name>
    <dbReference type="NCBI Taxonomy" id="102"/>
    <lineage>
        <taxon>Bacteria</taxon>
        <taxon>Pseudomonadati</taxon>
        <taxon>Bacteroidota</taxon>
        <taxon>Flavobacteriia</taxon>
        <taxon>Flavobacteriales</taxon>
        <taxon>Flavobacteriaceae</taxon>
    </lineage>
</organism>
<evidence type="ECO:0000256" key="8">
    <source>
        <dbReference type="ARBA" id="ARBA00023239"/>
    </source>
</evidence>
<dbReference type="GO" id="GO:0047605">
    <property type="term" value="F:acetolactate decarboxylase activity"/>
    <property type="evidence" value="ECO:0007669"/>
    <property type="project" value="UniProtKB-EC"/>
</dbReference>
<keyword evidence="8" id="KW-0456">Lyase</keyword>
<dbReference type="InterPro" id="IPR005128">
    <property type="entry name" value="Acetolactate_a_deCO2ase"/>
</dbReference>
<name>A0A2S7WGQ4_9FLAO</name>
<evidence type="ECO:0000256" key="4">
    <source>
        <dbReference type="ARBA" id="ARBA00013204"/>
    </source>
</evidence>
<evidence type="ECO:0000256" key="6">
    <source>
        <dbReference type="ARBA" id="ARBA00022793"/>
    </source>
</evidence>
<dbReference type="UniPathway" id="UPA00626">
    <property type="reaction ID" value="UER00678"/>
</dbReference>
<dbReference type="EMBL" id="MSCM01000002">
    <property type="protein sequence ID" value="PQJ76596.1"/>
    <property type="molecule type" value="Genomic_DNA"/>
</dbReference>
<evidence type="ECO:0000256" key="1">
    <source>
        <dbReference type="ARBA" id="ARBA00001784"/>
    </source>
</evidence>
<dbReference type="Proteomes" id="UP000239068">
    <property type="component" value="Unassembled WGS sequence"/>
</dbReference>
<reference evidence="9 10" key="1">
    <citation type="submission" date="2016-12" db="EMBL/GenBank/DDBJ databases">
        <title>Trade-off between light-utilization and light-protection in marine flavobacteria.</title>
        <authorList>
            <person name="Kumagai Y."/>
            <person name="Yoshizawa S."/>
            <person name="Kogure K."/>
            <person name="Iwasaki W."/>
        </authorList>
    </citation>
    <scope>NUCLEOTIDE SEQUENCE [LARGE SCALE GENOMIC DNA]</scope>
    <source>
        <strain evidence="9 10">ATCC 43844</strain>
    </source>
</reference>
<dbReference type="Pfam" id="PF03306">
    <property type="entry name" value="AAL_decarboxy"/>
    <property type="match status" value="1"/>
</dbReference>
<accession>A0A2S7WGQ4</accession>
<comment type="catalytic activity">
    <reaction evidence="1">
        <text>(2S)-2-acetolactate + H(+) = (R)-acetoin + CO2</text>
        <dbReference type="Rhea" id="RHEA:21580"/>
        <dbReference type="ChEBI" id="CHEBI:15378"/>
        <dbReference type="ChEBI" id="CHEBI:15686"/>
        <dbReference type="ChEBI" id="CHEBI:16526"/>
        <dbReference type="ChEBI" id="CHEBI:58476"/>
        <dbReference type="EC" id="4.1.1.5"/>
    </reaction>
</comment>
<comment type="caution">
    <text evidence="9">The sequence shown here is derived from an EMBL/GenBank/DDBJ whole genome shotgun (WGS) entry which is preliminary data.</text>
</comment>